<dbReference type="GO" id="GO:0015697">
    <property type="term" value="P:quaternary ammonium group transport"/>
    <property type="evidence" value="ECO:0007669"/>
    <property type="project" value="UniProtKB-ARBA"/>
</dbReference>
<keyword evidence="6" id="KW-1278">Translocase</keyword>
<keyword evidence="3" id="KW-0997">Cell inner membrane</keyword>
<reference evidence="9 10" key="1">
    <citation type="submission" date="2018-02" db="EMBL/GenBank/DDBJ databases">
        <title>Solimicrobium silvestre gen. nov., sp. nov., isolated from alpine forest soil.</title>
        <authorList>
            <person name="Margesin R."/>
            <person name="Albuquerque L."/>
            <person name="Zhang D.-C."/>
            <person name="Froufe H.J.C."/>
            <person name="Severino R."/>
            <person name="Roxo I."/>
            <person name="Egas C."/>
            <person name="Da Costa M.S."/>
        </authorList>
    </citation>
    <scope>NUCLEOTIDE SEQUENCE [LARGE SCALE GENOMIC DNA]</scope>
    <source>
        <strain evidence="9 10">S20-91</strain>
    </source>
</reference>
<proteinExistence type="predicted"/>
<evidence type="ECO:0000313" key="10">
    <source>
        <dbReference type="Proteomes" id="UP000237839"/>
    </source>
</evidence>
<evidence type="ECO:0000313" key="9">
    <source>
        <dbReference type="EMBL" id="PRC92774.1"/>
    </source>
</evidence>
<evidence type="ECO:0000256" key="3">
    <source>
        <dbReference type="ARBA" id="ARBA00022519"/>
    </source>
</evidence>
<dbReference type="SUPFAM" id="SSF50331">
    <property type="entry name" value="MOP-like"/>
    <property type="match status" value="1"/>
</dbReference>
<dbReference type="InterPro" id="IPR050093">
    <property type="entry name" value="ABC_SmlMolc_Importer"/>
</dbReference>
<dbReference type="RefSeq" id="WP_423828238.1">
    <property type="nucleotide sequence ID" value="NZ_PUGF01000011.1"/>
</dbReference>
<dbReference type="PROSITE" id="PS00211">
    <property type="entry name" value="ABC_TRANSPORTER_1"/>
    <property type="match status" value="1"/>
</dbReference>
<evidence type="ECO:0000259" key="8">
    <source>
        <dbReference type="PROSITE" id="PS50893"/>
    </source>
</evidence>
<gene>
    <name evidence="9" type="ORF">S2091_2504</name>
</gene>
<dbReference type="GO" id="GO:0005524">
    <property type="term" value="F:ATP binding"/>
    <property type="evidence" value="ECO:0007669"/>
    <property type="project" value="UniProtKB-KW"/>
</dbReference>
<evidence type="ECO:0000256" key="2">
    <source>
        <dbReference type="ARBA" id="ARBA00022475"/>
    </source>
</evidence>
<dbReference type="PANTHER" id="PTHR42781">
    <property type="entry name" value="SPERMIDINE/PUTRESCINE IMPORT ATP-BINDING PROTEIN POTA"/>
    <property type="match status" value="1"/>
</dbReference>
<evidence type="ECO:0000256" key="1">
    <source>
        <dbReference type="ARBA" id="ARBA00022448"/>
    </source>
</evidence>
<keyword evidence="5 9" id="KW-0067">ATP-binding</keyword>
<keyword evidence="1" id="KW-0813">Transport</keyword>
<name>A0A2S9GYH8_9BURK</name>
<dbReference type="InterPro" id="IPR017871">
    <property type="entry name" value="ABC_transporter-like_CS"/>
</dbReference>
<dbReference type="FunFam" id="3.40.50.300:FF:000425">
    <property type="entry name" value="Probable ABC transporter, ATP-binding subunit"/>
    <property type="match status" value="1"/>
</dbReference>
<comment type="caution">
    <text evidence="9">The sequence shown here is derived from an EMBL/GenBank/DDBJ whole genome shotgun (WGS) entry which is preliminary data.</text>
</comment>
<dbReference type="Pfam" id="PF00005">
    <property type="entry name" value="ABC_tran"/>
    <property type="match status" value="1"/>
</dbReference>
<accession>A0A2S9GYH8</accession>
<dbReference type="AlphaFoldDB" id="A0A2S9GYH8"/>
<dbReference type="InterPro" id="IPR017666">
    <property type="entry name" value="AminoethylPonate_ABC_PhnT2"/>
</dbReference>
<dbReference type="SUPFAM" id="SSF52540">
    <property type="entry name" value="P-loop containing nucleoside triphosphate hydrolases"/>
    <property type="match status" value="1"/>
</dbReference>
<evidence type="ECO:0000256" key="4">
    <source>
        <dbReference type="ARBA" id="ARBA00022741"/>
    </source>
</evidence>
<keyword evidence="2" id="KW-1003">Cell membrane</keyword>
<dbReference type="SMART" id="SM00382">
    <property type="entry name" value="AAA"/>
    <property type="match status" value="1"/>
</dbReference>
<evidence type="ECO:0000256" key="7">
    <source>
        <dbReference type="ARBA" id="ARBA00023136"/>
    </source>
</evidence>
<protein>
    <submittedName>
        <fullName evidence="9">PhnT2: putative 2-aminoethylphosphonate ABC transporter, ATP-binding protein</fullName>
    </submittedName>
</protein>
<keyword evidence="4" id="KW-0547">Nucleotide-binding</keyword>
<dbReference type="GO" id="GO:0016887">
    <property type="term" value="F:ATP hydrolysis activity"/>
    <property type="evidence" value="ECO:0007669"/>
    <property type="project" value="InterPro"/>
</dbReference>
<dbReference type="Gene3D" id="2.40.50.100">
    <property type="match status" value="1"/>
</dbReference>
<keyword evidence="10" id="KW-1185">Reference proteome</keyword>
<keyword evidence="7" id="KW-0472">Membrane</keyword>
<evidence type="ECO:0000256" key="6">
    <source>
        <dbReference type="ARBA" id="ARBA00022967"/>
    </source>
</evidence>
<dbReference type="InterPro" id="IPR008995">
    <property type="entry name" value="Mo/tungstate-bd_C_term_dom"/>
</dbReference>
<dbReference type="InterPro" id="IPR003593">
    <property type="entry name" value="AAA+_ATPase"/>
</dbReference>
<dbReference type="InterPro" id="IPR027417">
    <property type="entry name" value="P-loop_NTPase"/>
</dbReference>
<dbReference type="PANTHER" id="PTHR42781:SF5">
    <property type="entry name" value="PUTRESCINE TRANSPORT ATP-BINDING PROTEIN POTG"/>
    <property type="match status" value="1"/>
</dbReference>
<dbReference type="InterPro" id="IPR003439">
    <property type="entry name" value="ABC_transporter-like_ATP-bd"/>
</dbReference>
<dbReference type="Proteomes" id="UP000237839">
    <property type="component" value="Unassembled WGS sequence"/>
</dbReference>
<sequence>MKFENHNVFKKAQENMNLNEAMADENRWLRIHSINKKFDSFTALNDINLQIKKGEFLCLLGPSGCGKTTLLRIIAGLEAQDSGGVIMSGREIGNLPPAKRNYGIVFQSYALFPNLTVSANVGYALKSNRVEKAKRVSELLDMVDLNGTEHRYPAQLSGGQQQRVALARALATSPSLLLLDEPLSALDAKVREKVRQELRHLQKKLGVTTIMVTHDQDEAMEIADTIAVMSNGRVEQVGTPEQIYREPASRFVAEFVGSANWLSAQLSSDGKISLAGLPQKVMNEKALSSMVNVESTTEVTLFCRPENVQIEAHWQANSQAMMAEVERVEFHSGQRRACLSLCANRAIRILADVGPNDAGYPLLEVGRRVPVTLPAHSVRVFHGAEK</sequence>
<dbReference type="Gene3D" id="3.40.50.300">
    <property type="entry name" value="P-loop containing nucleotide triphosphate hydrolases"/>
    <property type="match status" value="1"/>
</dbReference>
<organism evidence="9 10">
    <name type="scientific">Solimicrobium silvestre</name>
    <dbReference type="NCBI Taxonomy" id="2099400"/>
    <lineage>
        <taxon>Bacteria</taxon>
        <taxon>Pseudomonadati</taxon>
        <taxon>Pseudomonadota</taxon>
        <taxon>Betaproteobacteria</taxon>
        <taxon>Burkholderiales</taxon>
        <taxon>Oxalobacteraceae</taxon>
        <taxon>Solimicrobium</taxon>
    </lineage>
</organism>
<dbReference type="PROSITE" id="PS50893">
    <property type="entry name" value="ABC_TRANSPORTER_2"/>
    <property type="match status" value="1"/>
</dbReference>
<feature type="domain" description="ABC transporter" evidence="8">
    <location>
        <begin position="29"/>
        <end position="256"/>
    </location>
</feature>
<dbReference type="EMBL" id="PUGF01000011">
    <property type="protein sequence ID" value="PRC92774.1"/>
    <property type="molecule type" value="Genomic_DNA"/>
</dbReference>
<dbReference type="NCBIfam" id="TIGR03265">
    <property type="entry name" value="PhnT2"/>
    <property type="match status" value="1"/>
</dbReference>
<evidence type="ECO:0000256" key="5">
    <source>
        <dbReference type="ARBA" id="ARBA00022840"/>
    </source>
</evidence>